<dbReference type="EMBL" id="FRAC01000013">
    <property type="protein sequence ID" value="SHK56575.1"/>
    <property type="molecule type" value="Genomic_DNA"/>
</dbReference>
<keyword evidence="2" id="KW-1185">Reference proteome</keyword>
<dbReference type="OrthoDB" id="2867965at2"/>
<proteinExistence type="predicted"/>
<evidence type="ECO:0000313" key="2">
    <source>
        <dbReference type="Proteomes" id="UP000184386"/>
    </source>
</evidence>
<sequence>MEKFSINVSGDVLKIVLDGKFGDEDIAGFGAAYQQAVGKINPAQVTLELDARNMGIITPDKQEKLKGFFILYKQTGFRKVALRMEDSAILSMQVRRLAKEAGIADFEIK</sequence>
<dbReference type="STRING" id="1121322.SAMN02745136_02813"/>
<reference evidence="1 2" key="1">
    <citation type="submission" date="2016-11" db="EMBL/GenBank/DDBJ databases">
        <authorList>
            <person name="Jaros S."/>
            <person name="Januszkiewicz K."/>
            <person name="Wedrychowicz H."/>
        </authorList>
    </citation>
    <scope>NUCLEOTIDE SEQUENCE [LARGE SCALE GENOMIC DNA]</scope>
    <source>
        <strain evidence="1 2">DSM 15929</strain>
    </source>
</reference>
<gene>
    <name evidence="1" type="ORF">SAMN02745136_02813</name>
</gene>
<name>A0A1M6THU6_9FIRM</name>
<dbReference type="Proteomes" id="UP000184386">
    <property type="component" value="Unassembled WGS sequence"/>
</dbReference>
<evidence type="ECO:0000313" key="1">
    <source>
        <dbReference type="EMBL" id="SHK56575.1"/>
    </source>
</evidence>
<dbReference type="AlphaFoldDB" id="A0A1M6THU6"/>
<organism evidence="1 2">
    <name type="scientific">Anaerocolumna jejuensis DSM 15929</name>
    <dbReference type="NCBI Taxonomy" id="1121322"/>
    <lineage>
        <taxon>Bacteria</taxon>
        <taxon>Bacillati</taxon>
        <taxon>Bacillota</taxon>
        <taxon>Clostridia</taxon>
        <taxon>Lachnospirales</taxon>
        <taxon>Lachnospiraceae</taxon>
        <taxon>Anaerocolumna</taxon>
    </lineage>
</organism>
<dbReference type="RefSeq" id="WP_073276953.1">
    <property type="nucleotide sequence ID" value="NZ_FRAC01000013.1"/>
</dbReference>
<accession>A0A1M6THU6</accession>
<evidence type="ECO:0008006" key="3">
    <source>
        <dbReference type="Google" id="ProtNLM"/>
    </source>
</evidence>
<protein>
    <recommendedName>
        <fullName evidence="3">STAS domain-containing protein</fullName>
    </recommendedName>
</protein>